<organism evidence="1 2">
    <name type="scientific">Brevibacterium rongguiense</name>
    <dbReference type="NCBI Taxonomy" id="2695267"/>
    <lineage>
        <taxon>Bacteria</taxon>
        <taxon>Bacillati</taxon>
        <taxon>Actinomycetota</taxon>
        <taxon>Actinomycetes</taxon>
        <taxon>Micrococcales</taxon>
        <taxon>Brevibacteriaceae</taxon>
        <taxon>Brevibacterium</taxon>
    </lineage>
</organism>
<name>A0A6N9HA90_9MICO</name>
<proteinExistence type="predicted"/>
<dbReference type="Proteomes" id="UP000469215">
    <property type="component" value="Unassembled WGS sequence"/>
</dbReference>
<keyword evidence="2" id="KW-1185">Reference proteome</keyword>
<gene>
    <name evidence="1" type="ORF">GSY69_13675</name>
</gene>
<dbReference type="EMBL" id="WWEQ01000113">
    <property type="protein sequence ID" value="MYM20977.1"/>
    <property type="molecule type" value="Genomic_DNA"/>
</dbReference>
<evidence type="ECO:0000313" key="2">
    <source>
        <dbReference type="Proteomes" id="UP000469215"/>
    </source>
</evidence>
<protein>
    <submittedName>
        <fullName evidence="1">Uncharacterized protein</fullName>
    </submittedName>
</protein>
<accession>A0A6N9HA90</accession>
<evidence type="ECO:0000313" key="1">
    <source>
        <dbReference type="EMBL" id="MYM20977.1"/>
    </source>
</evidence>
<sequence length="99" mass="10492">MSTLGADAGRGFVGGMTVTASDMNRVHRSAIEYGYGLGYADGYTAGEQAAALSDDEFLAALARRVRAADVLEDHLQQTLKATLATRAANRIRSTRKEAA</sequence>
<reference evidence="1 2" key="1">
    <citation type="submission" date="2020-01" db="EMBL/GenBank/DDBJ databases">
        <authorList>
            <person name="Deng T."/>
        </authorList>
    </citation>
    <scope>NUCLEOTIDE SEQUENCE [LARGE SCALE GENOMIC DNA]</scope>
    <source>
        <strain evidence="1 2">5221</strain>
    </source>
</reference>
<comment type="caution">
    <text evidence="1">The sequence shown here is derived from an EMBL/GenBank/DDBJ whole genome shotgun (WGS) entry which is preliminary data.</text>
</comment>
<dbReference type="RefSeq" id="WP_160954377.1">
    <property type="nucleotide sequence ID" value="NZ_WWEQ01000113.1"/>
</dbReference>
<dbReference type="AlphaFoldDB" id="A0A6N9HA90"/>